<name>W7DY23_BIPV3</name>
<evidence type="ECO:0000256" key="1">
    <source>
        <dbReference type="SAM" id="MobiDB-lite"/>
    </source>
</evidence>
<accession>W7DY23</accession>
<dbReference type="Proteomes" id="UP000054337">
    <property type="component" value="Unassembled WGS sequence"/>
</dbReference>
<feature type="non-terminal residue" evidence="2">
    <location>
        <position position="1"/>
    </location>
</feature>
<proteinExistence type="predicted"/>
<dbReference type="RefSeq" id="XP_014552528.1">
    <property type="nucleotide sequence ID" value="XM_014697042.1"/>
</dbReference>
<keyword evidence="3" id="KW-1185">Reference proteome</keyword>
<protein>
    <submittedName>
        <fullName evidence="2">Uncharacterized protein</fullName>
    </submittedName>
</protein>
<feature type="compositionally biased region" description="Basic and acidic residues" evidence="1">
    <location>
        <begin position="33"/>
        <end position="51"/>
    </location>
</feature>
<evidence type="ECO:0000313" key="3">
    <source>
        <dbReference type="Proteomes" id="UP000054337"/>
    </source>
</evidence>
<sequence>VCIHSDMPRRRQEPLQSAFACRPWPSIHAQRAVSDKKRHDKTDVDGASKQP</sequence>
<dbReference type="EMBL" id="KI968798">
    <property type="protein sequence ID" value="EUN22948.1"/>
    <property type="molecule type" value="Genomic_DNA"/>
</dbReference>
<feature type="region of interest" description="Disordered" evidence="1">
    <location>
        <begin position="29"/>
        <end position="51"/>
    </location>
</feature>
<dbReference type="GeneID" id="26249691"/>
<dbReference type="AlphaFoldDB" id="W7DY23"/>
<reference evidence="2 3" key="1">
    <citation type="journal article" date="2013" name="PLoS Genet.">
        <title>Comparative genome structure, secondary metabolite, and effector coding capacity across Cochliobolus pathogens.</title>
        <authorList>
            <person name="Condon B.J."/>
            <person name="Leng Y."/>
            <person name="Wu D."/>
            <person name="Bushley K.E."/>
            <person name="Ohm R.A."/>
            <person name="Otillar R."/>
            <person name="Martin J."/>
            <person name="Schackwitz W."/>
            <person name="Grimwood J."/>
            <person name="MohdZainudin N."/>
            <person name="Xue C."/>
            <person name="Wang R."/>
            <person name="Manning V.A."/>
            <person name="Dhillon B."/>
            <person name="Tu Z.J."/>
            <person name="Steffenson B.J."/>
            <person name="Salamov A."/>
            <person name="Sun H."/>
            <person name="Lowry S."/>
            <person name="LaButti K."/>
            <person name="Han J."/>
            <person name="Copeland A."/>
            <person name="Lindquist E."/>
            <person name="Barry K."/>
            <person name="Schmutz J."/>
            <person name="Baker S.E."/>
            <person name="Ciuffetti L.M."/>
            <person name="Grigoriev I.V."/>
            <person name="Zhong S."/>
            <person name="Turgeon B.G."/>
        </authorList>
    </citation>
    <scope>NUCLEOTIDE SEQUENCE [LARGE SCALE GENOMIC DNA]</scope>
    <source>
        <strain evidence="2 3">FI3</strain>
    </source>
</reference>
<dbReference type="HOGENOM" id="CLU_3111827_0_0_1"/>
<organism evidence="2 3">
    <name type="scientific">Bipolaris victoriae (strain FI3)</name>
    <name type="common">Victoria blight of oats agent</name>
    <name type="synonym">Cochliobolus victoriae</name>
    <dbReference type="NCBI Taxonomy" id="930091"/>
    <lineage>
        <taxon>Eukaryota</taxon>
        <taxon>Fungi</taxon>
        <taxon>Dikarya</taxon>
        <taxon>Ascomycota</taxon>
        <taxon>Pezizomycotina</taxon>
        <taxon>Dothideomycetes</taxon>
        <taxon>Pleosporomycetidae</taxon>
        <taxon>Pleosporales</taxon>
        <taxon>Pleosporineae</taxon>
        <taxon>Pleosporaceae</taxon>
        <taxon>Bipolaris</taxon>
    </lineage>
</organism>
<evidence type="ECO:0000313" key="2">
    <source>
        <dbReference type="EMBL" id="EUN22948.1"/>
    </source>
</evidence>
<gene>
    <name evidence="2" type="ORF">COCVIDRAFT_110022</name>
</gene>